<evidence type="ECO:0000256" key="6">
    <source>
        <dbReference type="SAM" id="Phobius"/>
    </source>
</evidence>
<keyword evidence="5 6" id="KW-0472">Membrane</keyword>
<reference evidence="7" key="1">
    <citation type="submission" date="2021-11" db="EMBL/GenBank/DDBJ databases">
        <title>Description of a new species Pelosinus isolated from the bottom sediments of Lake Baikal.</title>
        <authorList>
            <person name="Zakharyuk A."/>
        </authorList>
    </citation>
    <scope>NUCLEOTIDE SEQUENCE</scope>
    <source>
        <strain evidence="7">Bkl1</strain>
    </source>
</reference>
<feature type="transmembrane region" description="Helical" evidence="6">
    <location>
        <begin position="490"/>
        <end position="516"/>
    </location>
</feature>
<keyword evidence="2" id="KW-1003">Cell membrane</keyword>
<evidence type="ECO:0000256" key="2">
    <source>
        <dbReference type="ARBA" id="ARBA00022475"/>
    </source>
</evidence>
<comment type="subcellular location">
    <subcellularLocation>
        <location evidence="1">Cell membrane</location>
        <topology evidence="1">Multi-pass membrane protein</topology>
    </subcellularLocation>
</comment>
<dbReference type="CDD" id="cd13124">
    <property type="entry name" value="MATE_SpoVB_like"/>
    <property type="match status" value="1"/>
</dbReference>
<feature type="transmembrane region" description="Helical" evidence="6">
    <location>
        <begin position="466"/>
        <end position="484"/>
    </location>
</feature>
<dbReference type="PANTHER" id="PTHR30250:SF21">
    <property type="entry name" value="LIPID II FLIPPASE MURJ"/>
    <property type="match status" value="1"/>
</dbReference>
<dbReference type="Proteomes" id="UP001165492">
    <property type="component" value="Unassembled WGS sequence"/>
</dbReference>
<evidence type="ECO:0000256" key="4">
    <source>
        <dbReference type="ARBA" id="ARBA00022989"/>
    </source>
</evidence>
<evidence type="ECO:0000313" key="7">
    <source>
        <dbReference type="EMBL" id="MCC5466187.1"/>
    </source>
</evidence>
<evidence type="ECO:0000256" key="5">
    <source>
        <dbReference type="ARBA" id="ARBA00023136"/>
    </source>
</evidence>
<feature type="transmembrane region" description="Helical" evidence="6">
    <location>
        <begin position="339"/>
        <end position="359"/>
    </location>
</feature>
<proteinExistence type="predicted"/>
<feature type="transmembrane region" description="Helical" evidence="6">
    <location>
        <begin position="101"/>
        <end position="122"/>
    </location>
</feature>
<dbReference type="InterPro" id="IPR050833">
    <property type="entry name" value="Poly_Biosynth_Transport"/>
</dbReference>
<protein>
    <submittedName>
        <fullName evidence="7">Polysaccharide biosynthesis protein</fullName>
    </submittedName>
</protein>
<keyword evidence="4 6" id="KW-1133">Transmembrane helix</keyword>
<accession>A0ABS8HVM7</accession>
<dbReference type="EMBL" id="JAJHJB010000016">
    <property type="protein sequence ID" value="MCC5466187.1"/>
    <property type="molecule type" value="Genomic_DNA"/>
</dbReference>
<feature type="transmembrane region" description="Helical" evidence="6">
    <location>
        <begin position="54"/>
        <end position="80"/>
    </location>
</feature>
<dbReference type="Pfam" id="PF01943">
    <property type="entry name" value="Polysacc_synt"/>
    <property type="match status" value="1"/>
</dbReference>
<dbReference type="InterPro" id="IPR024923">
    <property type="entry name" value="PG_synth_SpoVB"/>
</dbReference>
<organism evidence="7 8">
    <name type="scientific">Pelosinus baikalensis</name>
    <dbReference type="NCBI Taxonomy" id="2892015"/>
    <lineage>
        <taxon>Bacteria</taxon>
        <taxon>Bacillati</taxon>
        <taxon>Bacillota</taxon>
        <taxon>Negativicutes</taxon>
        <taxon>Selenomonadales</taxon>
        <taxon>Sporomusaceae</taxon>
        <taxon>Pelosinus</taxon>
    </lineage>
</organism>
<gene>
    <name evidence="7" type="ORF">LMF89_12565</name>
</gene>
<comment type="caution">
    <text evidence="7">The sequence shown here is derived from an EMBL/GenBank/DDBJ whole genome shotgun (WGS) entry which is preliminary data.</text>
</comment>
<feature type="transmembrane region" description="Helical" evidence="6">
    <location>
        <begin position="252"/>
        <end position="274"/>
    </location>
</feature>
<feature type="transmembrane region" description="Helical" evidence="6">
    <location>
        <begin position="134"/>
        <end position="153"/>
    </location>
</feature>
<keyword evidence="8" id="KW-1185">Reference proteome</keyword>
<feature type="transmembrane region" description="Helical" evidence="6">
    <location>
        <begin position="371"/>
        <end position="392"/>
    </location>
</feature>
<keyword evidence="3 6" id="KW-0812">Transmembrane</keyword>
<feature type="transmembrane region" description="Helical" evidence="6">
    <location>
        <begin position="435"/>
        <end position="454"/>
    </location>
</feature>
<dbReference type="RefSeq" id="WP_229535363.1">
    <property type="nucleotide sequence ID" value="NZ_JAJHJB010000016.1"/>
</dbReference>
<feature type="transmembrane region" description="Helical" evidence="6">
    <location>
        <begin position="199"/>
        <end position="220"/>
    </location>
</feature>
<feature type="transmembrane region" description="Helical" evidence="6">
    <location>
        <begin position="294"/>
        <end position="318"/>
    </location>
</feature>
<feature type="transmembrane region" description="Helical" evidence="6">
    <location>
        <begin position="174"/>
        <end position="193"/>
    </location>
</feature>
<evidence type="ECO:0000313" key="8">
    <source>
        <dbReference type="Proteomes" id="UP001165492"/>
    </source>
</evidence>
<dbReference type="InterPro" id="IPR002797">
    <property type="entry name" value="Polysacc_synth"/>
</dbReference>
<feature type="transmembrane region" description="Helical" evidence="6">
    <location>
        <begin position="404"/>
        <end position="423"/>
    </location>
</feature>
<dbReference type="PANTHER" id="PTHR30250">
    <property type="entry name" value="PST FAMILY PREDICTED COLANIC ACID TRANSPORTER"/>
    <property type="match status" value="1"/>
</dbReference>
<sequence length="546" mass="58452">MTEENEKNNKNKGSSNSFLKGTLILTIGGIVVKVIGFLNWIILSRVLGGEGIGLYQMAFPIYLFALSVSSAGIPVAISIITAEKRALNDFIGANRVFRISLTVLVLTGLFFSLLLYFGAGLLIEYRFIRDPRAYYSLLALAPAVFFVTILSSYRGYLQGCQIMTPTAVSQIAEQLVRVITMLIFASLLLPKGLEYAAGGASLGAAPGAVAGLLVLIYYYMKLQKKGKKQETGQVSQRAQESSMSIIKRLVKLALPVSLSSIMLPIVSNFDLFIVPARLEVAGYTVEQATELFGYLTGMAVPLLNLSTILTAALATSLVPAISESFSLGNIKRVYQQTAAAMRVSSLVTIPAFVALWILAEPISQMVYNAPQASHSISILSIGIVLLGIHQITTGVLQGMGKTSIPVINMGLAAVFKVILNWTLTAIPTLGIKGASWATVADIGIAAVLNIYFVHRHVGYALDLRSLVKPSIAAVTMGGVIYFSYDVIMAATAHIAFSTLTAMALGVVVYGGVLLVIGGISENDMKQVPMIGSRLIPLLRKFGVLKE</sequence>
<name>A0ABS8HVM7_9FIRM</name>
<dbReference type="PIRSF" id="PIRSF038958">
    <property type="entry name" value="PG_synth_SpoVB"/>
    <property type="match status" value="1"/>
</dbReference>
<evidence type="ECO:0000256" key="1">
    <source>
        <dbReference type="ARBA" id="ARBA00004651"/>
    </source>
</evidence>
<feature type="transmembrane region" description="Helical" evidence="6">
    <location>
        <begin position="21"/>
        <end position="42"/>
    </location>
</feature>
<evidence type="ECO:0000256" key="3">
    <source>
        <dbReference type="ARBA" id="ARBA00022692"/>
    </source>
</evidence>